<dbReference type="Proteomes" id="UP001415857">
    <property type="component" value="Unassembled WGS sequence"/>
</dbReference>
<dbReference type="InterPro" id="IPR032675">
    <property type="entry name" value="LRR_dom_sf"/>
</dbReference>
<dbReference type="Pfam" id="PF00646">
    <property type="entry name" value="F-box"/>
    <property type="match status" value="1"/>
</dbReference>
<proteinExistence type="predicted"/>
<dbReference type="Gene3D" id="3.80.10.10">
    <property type="entry name" value="Ribonuclease Inhibitor"/>
    <property type="match status" value="1"/>
</dbReference>
<comment type="caution">
    <text evidence="2">The sequence shown here is derived from an EMBL/GenBank/DDBJ whole genome shotgun (WGS) entry which is preliminary data.</text>
</comment>
<dbReference type="InterPro" id="IPR001810">
    <property type="entry name" value="F-box_dom"/>
</dbReference>
<dbReference type="SUPFAM" id="SSF52047">
    <property type="entry name" value="RNI-like"/>
    <property type="match status" value="1"/>
</dbReference>
<protein>
    <recommendedName>
        <fullName evidence="1">F-box domain-containing protein</fullName>
    </recommendedName>
</protein>
<reference evidence="2 3" key="1">
    <citation type="journal article" date="2024" name="Plant J.">
        <title>Genome sequences and population genomics reveal climatic adaptation and genomic divergence between two closely related sweetgum species.</title>
        <authorList>
            <person name="Xu W.Q."/>
            <person name="Ren C.Q."/>
            <person name="Zhang X.Y."/>
            <person name="Comes H.P."/>
            <person name="Liu X.H."/>
            <person name="Li Y.G."/>
            <person name="Kettle C.J."/>
            <person name="Jalonen R."/>
            <person name="Gaisberger H."/>
            <person name="Ma Y.Z."/>
            <person name="Qiu Y.X."/>
        </authorList>
    </citation>
    <scope>NUCLEOTIDE SEQUENCE [LARGE SCALE GENOMIC DNA]</scope>
    <source>
        <strain evidence="2">Hangzhou</strain>
    </source>
</reference>
<dbReference type="AlphaFoldDB" id="A0AAP0N7Y9"/>
<evidence type="ECO:0000313" key="3">
    <source>
        <dbReference type="Proteomes" id="UP001415857"/>
    </source>
</evidence>
<dbReference type="EMBL" id="JBBPBK010000016">
    <property type="protein sequence ID" value="KAK9267386.1"/>
    <property type="molecule type" value="Genomic_DNA"/>
</dbReference>
<evidence type="ECO:0000259" key="1">
    <source>
        <dbReference type="Pfam" id="PF00646"/>
    </source>
</evidence>
<evidence type="ECO:0000313" key="2">
    <source>
        <dbReference type="EMBL" id="KAK9267386.1"/>
    </source>
</evidence>
<organism evidence="2 3">
    <name type="scientific">Liquidambar formosana</name>
    <name type="common">Formosan gum</name>
    <dbReference type="NCBI Taxonomy" id="63359"/>
    <lineage>
        <taxon>Eukaryota</taxon>
        <taxon>Viridiplantae</taxon>
        <taxon>Streptophyta</taxon>
        <taxon>Embryophyta</taxon>
        <taxon>Tracheophyta</taxon>
        <taxon>Spermatophyta</taxon>
        <taxon>Magnoliopsida</taxon>
        <taxon>eudicotyledons</taxon>
        <taxon>Gunneridae</taxon>
        <taxon>Pentapetalae</taxon>
        <taxon>Saxifragales</taxon>
        <taxon>Altingiaceae</taxon>
        <taxon>Liquidambar</taxon>
    </lineage>
</organism>
<dbReference type="PANTHER" id="PTHR38926:SF13">
    <property type="entry name" value="F-BOX DOMAIN CONTAINING PROTEIN, EXPRESSED"/>
    <property type="match status" value="1"/>
</dbReference>
<gene>
    <name evidence="2" type="ORF">L1049_009811</name>
</gene>
<dbReference type="InterPro" id="IPR036047">
    <property type="entry name" value="F-box-like_dom_sf"/>
</dbReference>
<name>A0AAP0N7Y9_LIQFO</name>
<dbReference type="PANTHER" id="PTHR38926">
    <property type="entry name" value="F-BOX DOMAIN CONTAINING PROTEIN, EXPRESSED"/>
    <property type="match status" value="1"/>
</dbReference>
<feature type="domain" description="F-box" evidence="1">
    <location>
        <begin position="29"/>
        <end position="64"/>
    </location>
</feature>
<sequence length="288" mass="33952">MESFVMTRHQIRMCEGSRVRKRSRRVVKWDEMPYDILVNIIQRLSWKDLALHVCCVSHSWLSALLDTLCPPGNVLDLRPIDSLVDPYYRERFRHYLKLMLDCRHTTIWTKLYLAKTCFKTEALTCIAQRLPLLHYLIAPSELALDYPRLLRLIPYWKNLRGVHGCSLLVWELKTHCKSICELSLYGRIDDHTASVISKSFPRLKYLVIRTCKLSVDALPIILDGHKNLLQLDARHCGPINEYDIIGRKFFLAPREKEWKEEVINQKDAGIMFYLECTRYQCTKCSYLF</sequence>
<dbReference type="SUPFAM" id="SSF81383">
    <property type="entry name" value="F-box domain"/>
    <property type="match status" value="1"/>
</dbReference>
<keyword evidence="3" id="KW-1185">Reference proteome</keyword>
<accession>A0AAP0N7Y9</accession>